<dbReference type="EMBL" id="BAAATK010000029">
    <property type="protein sequence ID" value="GAA2446571.1"/>
    <property type="molecule type" value="Genomic_DNA"/>
</dbReference>
<protein>
    <submittedName>
        <fullName evidence="2">Gluconate:H+ symporter</fullName>
    </submittedName>
</protein>
<feature type="transmembrane region" description="Helical" evidence="1">
    <location>
        <begin position="172"/>
        <end position="190"/>
    </location>
</feature>
<dbReference type="PANTHER" id="PTHR30354:SF25">
    <property type="entry name" value="INNER MEMBRANE PERMEASE YGBN"/>
    <property type="match status" value="1"/>
</dbReference>
<keyword evidence="3" id="KW-1185">Reference proteome</keyword>
<organism evidence="2 3">
    <name type="scientific">Streptomyces glaucus</name>
    <dbReference type="NCBI Taxonomy" id="284029"/>
    <lineage>
        <taxon>Bacteria</taxon>
        <taxon>Bacillati</taxon>
        <taxon>Actinomycetota</taxon>
        <taxon>Actinomycetes</taxon>
        <taxon>Kitasatosporales</taxon>
        <taxon>Streptomycetaceae</taxon>
        <taxon>Streptomyces</taxon>
    </lineage>
</organism>
<comment type="caution">
    <text evidence="2">The sequence shown here is derived from an EMBL/GenBank/DDBJ whole genome shotgun (WGS) entry which is preliminary data.</text>
</comment>
<feature type="transmembrane region" description="Helical" evidence="1">
    <location>
        <begin position="386"/>
        <end position="415"/>
    </location>
</feature>
<dbReference type="RefSeq" id="WP_344605855.1">
    <property type="nucleotide sequence ID" value="NZ_BAAATK010000029.1"/>
</dbReference>
<dbReference type="PIRSF" id="PIRSF002746">
    <property type="entry name" value="Gluconate_transporter"/>
    <property type="match status" value="1"/>
</dbReference>
<feature type="transmembrane region" description="Helical" evidence="1">
    <location>
        <begin position="92"/>
        <end position="115"/>
    </location>
</feature>
<sequence>MSRPLAAATPEAPPHTGGLLLLVDGTAGLLLVAALGIALLLFLIIKVRLQPFVALLAVSIAVGLLAGLSVTELFGTVQRSDAVSTIESGMGGILGHVAVIIGLGTMLGAILEVSGGAEVLASRLLNLFGEKRAPWAMGLTGLIFGIPVFFDVGIFVLAPLVYAAARRSGRSILLYCLPLLAGLSMTHAFLPPHPGPVAAAGLLRVDLGWVILMGVVCGVPAVLAAWAFSAWIGRRVFVPVPQDMAEAADEARNAVLAEQRAAGAEPREQPVALGTVLGIIGTPLVLILAATFSSIALDPSTLRSVIEFLGHPFVALTLALLLAYYLLGVRRGWSRTSLETVSTSSLKPVGNILLVVGAGGVFGAVLKASGVAQALSDTFADVGLPVIVLSYLLSLVLRVAQGSATVAIVTTAGIVAPLVSEGDHSQAFVALVIMAVSAGSIFASHVNDGGFWIVAKYFGISERDTLRTWTVLESVLSVAGFAVAAVLSVFV</sequence>
<feature type="transmembrane region" description="Helical" evidence="1">
    <location>
        <begin position="427"/>
        <end position="446"/>
    </location>
</feature>
<dbReference type="Proteomes" id="UP001500460">
    <property type="component" value="Unassembled WGS sequence"/>
</dbReference>
<feature type="transmembrane region" description="Helical" evidence="1">
    <location>
        <begin position="271"/>
        <end position="296"/>
    </location>
</feature>
<evidence type="ECO:0000313" key="3">
    <source>
        <dbReference type="Proteomes" id="UP001500460"/>
    </source>
</evidence>
<keyword evidence="1" id="KW-0812">Transmembrane</keyword>
<feature type="transmembrane region" description="Helical" evidence="1">
    <location>
        <begin position="21"/>
        <end position="45"/>
    </location>
</feature>
<feature type="transmembrane region" description="Helical" evidence="1">
    <location>
        <begin position="348"/>
        <end position="366"/>
    </location>
</feature>
<keyword evidence="1" id="KW-0472">Membrane</keyword>
<evidence type="ECO:0000256" key="1">
    <source>
        <dbReference type="SAM" id="Phobius"/>
    </source>
</evidence>
<feature type="transmembrane region" description="Helical" evidence="1">
    <location>
        <begin position="210"/>
        <end position="232"/>
    </location>
</feature>
<dbReference type="NCBIfam" id="TIGR00791">
    <property type="entry name" value="gntP"/>
    <property type="match status" value="1"/>
</dbReference>
<feature type="transmembrane region" description="Helical" evidence="1">
    <location>
        <begin position="135"/>
        <end position="165"/>
    </location>
</feature>
<proteinExistence type="predicted"/>
<reference evidence="3" key="1">
    <citation type="journal article" date="2019" name="Int. J. Syst. Evol. Microbiol.">
        <title>The Global Catalogue of Microorganisms (GCM) 10K type strain sequencing project: providing services to taxonomists for standard genome sequencing and annotation.</title>
        <authorList>
            <consortium name="The Broad Institute Genomics Platform"/>
            <consortium name="The Broad Institute Genome Sequencing Center for Infectious Disease"/>
            <person name="Wu L."/>
            <person name="Ma J."/>
        </authorList>
    </citation>
    <scope>NUCLEOTIDE SEQUENCE [LARGE SCALE GENOMIC DNA]</scope>
    <source>
        <strain evidence="3">JCM 6922</strain>
    </source>
</reference>
<gene>
    <name evidence="2" type="ORF">GCM10010421_42660</name>
</gene>
<feature type="transmembrane region" description="Helical" evidence="1">
    <location>
        <begin position="308"/>
        <end position="327"/>
    </location>
</feature>
<dbReference type="InterPro" id="IPR003474">
    <property type="entry name" value="Glcn_transporter"/>
</dbReference>
<dbReference type="Pfam" id="PF02447">
    <property type="entry name" value="GntP_permease"/>
    <property type="match status" value="1"/>
</dbReference>
<evidence type="ECO:0000313" key="2">
    <source>
        <dbReference type="EMBL" id="GAA2446571.1"/>
    </source>
</evidence>
<dbReference type="PANTHER" id="PTHR30354">
    <property type="entry name" value="GNT FAMILY GLUCONATE TRANSPORTER"/>
    <property type="match status" value="1"/>
</dbReference>
<feature type="transmembrane region" description="Helical" evidence="1">
    <location>
        <begin position="466"/>
        <end position="490"/>
    </location>
</feature>
<keyword evidence="1" id="KW-1133">Transmembrane helix</keyword>
<feature type="transmembrane region" description="Helical" evidence="1">
    <location>
        <begin position="51"/>
        <end position="71"/>
    </location>
</feature>
<accession>A0ABP5X685</accession>
<name>A0ABP5X685_9ACTN</name>